<dbReference type="GO" id="GO:0033754">
    <property type="term" value="F:indoleamine 2,3-dioxygenase activity"/>
    <property type="evidence" value="ECO:0007669"/>
    <property type="project" value="UniProtKB-EC"/>
</dbReference>
<dbReference type="InterPro" id="IPR037217">
    <property type="entry name" value="Trp/Indoleamine_2_3_dOase-like"/>
</dbReference>
<comment type="similarity">
    <text evidence="1 5">Belongs to the indoleamine 2,3-dioxygenase family.</text>
</comment>
<comment type="caution">
    <text evidence="6">The sequence shown here is derived from an EMBL/GenBank/DDBJ whole genome shotgun (WGS) entry which is preliminary data.</text>
</comment>
<keyword evidence="2 4" id="KW-0479">Metal-binding</keyword>
<feature type="binding site" description="proximal binding residue" evidence="4">
    <location>
        <position position="367"/>
    </location>
    <ligand>
        <name>heme b</name>
        <dbReference type="ChEBI" id="CHEBI:60344"/>
    </ligand>
    <ligandPart>
        <name>Fe</name>
        <dbReference type="ChEBI" id="CHEBI:18248"/>
    </ligandPart>
</feature>
<gene>
    <name evidence="6" type="ORF">N7456_010546</name>
</gene>
<dbReference type="Pfam" id="PF01231">
    <property type="entry name" value="IDO"/>
    <property type="match status" value="1"/>
</dbReference>
<keyword evidence="5" id="KW-0223">Dioxygenase</keyword>
<dbReference type="PANTHER" id="PTHR28657">
    <property type="entry name" value="INDOLEAMINE 2,3-DIOXYGENASE"/>
    <property type="match status" value="1"/>
</dbReference>
<dbReference type="PROSITE" id="PS00876">
    <property type="entry name" value="IDO_1"/>
    <property type="match status" value="1"/>
</dbReference>
<dbReference type="GO" id="GO:0019441">
    <property type="term" value="P:L-tryptophan catabolic process to kynurenine"/>
    <property type="evidence" value="ECO:0007669"/>
    <property type="project" value="UniProtKB-UniRule"/>
</dbReference>
<evidence type="ECO:0000256" key="5">
    <source>
        <dbReference type="RuleBase" id="RU369119"/>
    </source>
</evidence>
<evidence type="ECO:0000256" key="3">
    <source>
        <dbReference type="ARBA" id="ARBA00023004"/>
    </source>
</evidence>
<dbReference type="Proteomes" id="UP001149165">
    <property type="component" value="Unassembled WGS sequence"/>
</dbReference>
<keyword evidence="4 5" id="KW-0349">Heme</keyword>
<dbReference type="GO" id="GO:0020037">
    <property type="term" value="F:heme binding"/>
    <property type="evidence" value="ECO:0007669"/>
    <property type="project" value="UniProtKB-UniRule"/>
</dbReference>
<dbReference type="GO" id="GO:0046872">
    <property type="term" value="F:metal ion binding"/>
    <property type="evidence" value="ECO:0007669"/>
    <property type="project" value="UniProtKB-UniRule"/>
</dbReference>
<dbReference type="Gene3D" id="1.20.58.480">
    <property type="match status" value="1"/>
</dbReference>
<proteinExistence type="inferred from homology"/>
<dbReference type="SUPFAM" id="SSF140959">
    <property type="entry name" value="Indolic compounds 2,3-dioxygenase-like"/>
    <property type="match status" value="1"/>
</dbReference>
<dbReference type="GO" id="GO:0005737">
    <property type="term" value="C:cytoplasm"/>
    <property type="evidence" value="ECO:0007669"/>
    <property type="project" value="TreeGrafter"/>
</dbReference>
<comment type="catalytic activity">
    <reaction evidence="5">
        <text>L-tryptophan + O2 = N-formyl-L-kynurenine</text>
        <dbReference type="Rhea" id="RHEA:24536"/>
        <dbReference type="ChEBI" id="CHEBI:15379"/>
        <dbReference type="ChEBI" id="CHEBI:57912"/>
        <dbReference type="ChEBI" id="CHEBI:58629"/>
    </reaction>
</comment>
<organism evidence="6 7">
    <name type="scientific">Penicillium angulare</name>
    <dbReference type="NCBI Taxonomy" id="116970"/>
    <lineage>
        <taxon>Eukaryota</taxon>
        <taxon>Fungi</taxon>
        <taxon>Dikarya</taxon>
        <taxon>Ascomycota</taxon>
        <taxon>Pezizomycotina</taxon>
        <taxon>Eurotiomycetes</taxon>
        <taxon>Eurotiomycetidae</taxon>
        <taxon>Eurotiales</taxon>
        <taxon>Aspergillaceae</taxon>
        <taxon>Penicillium</taxon>
    </lineage>
</organism>
<dbReference type="GO" id="GO:0034354">
    <property type="term" value="P:'de novo' NAD+ biosynthetic process from L-tryptophan"/>
    <property type="evidence" value="ECO:0007669"/>
    <property type="project" value="TreeGrafter"/>
</dbReference>
<evidence type="ECO:0000256" key="1">
    <source>
        <dbReference type="ARBA" id="ARBA00007119"/>
    </source>
</evidence>
<keyword evidence="7" id="KW-1185">Reference proteome</keyword>
<protein>
    <recommendedName>
        <fullName evidence="5">Indoleamine 2,3-dioxygenase</fullName>
        <ecNumber evidence="5">1.13.11.52</ecNumber>
    </recommendedName>
</protein>
<dbReference type="EC" id="1.13.11.52" evidence="5"/>
<dbReference type="InterPro" id="IPR000898">
    <property type="entry name" value="Indolamine_dOase"/>
</dbReference>
<accession>A0A9W9F6W8</accession>
<reference evidence="6" key="1">
    <citation type="submission" date="2022-11" db="EMBL/GenBank/DDBJ databases">
        <authorList>
            <person name="Petersen C."/>
        </authorList>
    </citation>
    <scope>NUCLEOTIDE SEQUENCE</scope>
    <source>
        <strain evidence="6">IBT 30069</strain>
    </source>
</reference>
<keyword evidence="3 4" id="KW-0408">Iron</keyword>
<evidence type="ECO:0000256" key="4">
    <source>
        <dbReference type="PIRSR" id="PIRSR600898-1"/>
    </source>
</evidence>
<evidence type="ECO:0000313" key="7">
    <source>
        <dbReference type="Proteomes" id="UP001149165"/>
    </source>
</evidence>
<comment type="function">
    <text evidence="5">Produces N-formyl-kynurenine through the oxidation of tryptophan.</text>
</comment>
<dbReference type="EMBL" id="JAPQKH010000006">
    <property type="protein sequence ID" value="KAJ5094685.1"/>
    <property type="molecule type" value="Genomic_DNA"/>
</dbReference>
<keyword evidence="5" id="KW-0560">Oxidoreductase</keyword>
<name>A0A9W9F6W8_9EURO</name>
<dbReference type="PANTHER" id="PTHR28657:SF5">
    <property type="entry name" value="INDOLEAMINE 2,3-DIOXYGENASE"/>
    <property type="match status" value="1"/>
</dbReference>
<evidence type="ECO:0000313" key="6">
    <source>
        <dbReference type="EMBL" id="KAJ5094685.1"/>
    </source>
</evidence>
<sequence>MNAEVELPILEAYDVSPRTGFLPETVSDETNLHPSYLPWIHITQHLQSLIMQDQIRSVVDGLPVLSCEHLETISQRRKAYSILGFICHAYIWGGEAPAEIIPESISSPLLFLCESLDMPPVATYAGLVLWNYRVARDMEQLYRIDNLATQITFTGAIDESWFYLVSVAIEARGGPLVRAILDAVRYVRENEINAVATQLLRILEGIQDICALTQRIYENCDPHFFYNKIRVFLAGSKGNQKLPNGVYFNNGTHPIQPARFSGGSNAQSSLIQLIDLALGVRHHPTRIHEDGPRNSTGKEVSHSVPEEQSEFVASMRDYMPGPHRRFLIHFAKVANIRAFVEMNRDHEKLINSYNACIGALVKFRDVHLKITNSYILQHNPNSYRNAKRQQGAYKPRQVHIDSNTQSGGTATANLSHKKIEIAVRGTGGTDLLPFLKQIRDETCSSYA</sequence>
<evidence type="ECO:0000256" key="2">
    <source>
        <dbReference type="ARBA" id="ARBA00022723"/>
    </source>
</evidence>
<dbReference type="AlphaFoldDB" id="A0A9W9F6W8"/>
<reference evidence="6" key="2">
    <citation type="journal article" date="2023" name="IMA Fungus">
        <title>Comparative genomic study of the Penicillium genus elucidates a diverse pangenome and 15 lateral gene transfer events.</title>
        <authorList>
            <person name="Petersen C."/>
            <person name="Sorensen T."/>
            <person name="Nielsen M.R."/>
            <person name="Sondergaard T.E."/>
            <person name="Sorensen J.L."/>
            <person name="Fitzpatrick D.A."/>
            <person name="Frisvad J.C."/>
            <person name="Nielsen K.L."/>
        </authorList>
    </citation>
    <scope>NUCLEOTIDE SEQUENCE</scope>
    <source>
        <strain evidence="6">IBT 30069</strain>
    </source>
</reference>
<dbReference type="OrthoDB" id="540174at2759"/>